<reference evidence="3 4" key="1">
    <citation type="submission" date="2020-02" db="EMBL/GenBank/DDBJ databases">
        <authorList>
            <person name="Yang Z."/>
        </authorList>
    </citation>
    <scope>NUCLEOTIDE SEQUENCE [LARGE SCALE GENOMIC DNA]</scope>
    <source>
        <strain evidence="3 4">HX-7-9</strain>
    </source>
</reference>
<evidence type="ECO:0000313" key="4">
    <source>
        <dbReference type="Proteomes" id="UP000482578"/>
    </source>
</evidence>
<feature type="coiled-coil region" evidence="1">
    <location>
        <begin position="205"/>
        <end position="250"/>
    </location>
</feature>
<evidence type="ECO:0000259" key="2">
    <source>
        <dbReference type="Pfam" id="PF11740"/>
    </source>
</evidence>
<dbReference type="Pfam" id="PF11740">
    <property type="entry name" value="KfrA_N"/>
    <property type="match status" value="1"/>
</dbReference>
<comment type="caution">
    <text evidence="3">The sequence shown here is derived from an EMBL/GenBank/DDBJ whole genome shotgun (WGS) entry which is preliminary data.</text>
</comment>
<evidence type="ECO:0000256" key="1">
    <source>
        <dbReference type="SAM" id="Coils"/>
    </source>
</evidence>
<dbReference type="InterPro" id="IPR021104">
    <property type="entry name" value="KfrA_DNA-bd_N"/>
</dbReference>
<proteinExistence type="predicted"/>
<dbReference type="EMBL" id="JAAGAA010000012">
    <property type="protein sequence ID" value="NDV13717.1"/>
    <property type="molecule type" value="Genomic_DNA"/>
</dbReference>
<gene>
    <name evidence="3" type="ORF">GZH52_13095</name>
</gene>
<feature type="coiled-coil region" evidence="1">
    <location>
        <begin position="119"/>
        <end position="174"/>
    </location>
</feature>
<dbReference type="RefSeq" id="WP_163316942.1">
    <property type="nucleotide sequence ID" value="NZ_JAAGAA010000012.1"/>
</dbReference>
<dbReference type="AlphaFoldDB" id="A0A6B2KUT2"/>
<keyword evidence="1" id="KW-0175">Coiled coil</keyword>
<protein>
    <submittedName>
        <fullName evidence="3">KrfA protein</fullName>
    </submittedName>
</protein>
<feature type="domain" description="KfrA N-terminal DNA-binding" evidence="2">
    <location>
        <begin position="7"/>
        <end position="116"/>
    </location>
</feature>
<accession>A0A6B2KUT2</accession>
<organism evidence="3 4">
    <name type="scientific">Crenobacter caeni</name>
    <dbReference type="NCBI Taxonomy" id="2705474"/>
    <lineage>
        <taxon>Bacteria</taxon>
        <taxon>Pseudomonadati</taxon>
        <taxon>Pseudomonadota</taxon>
        <taxon>Betaproteobacteria</taxon>
        <taxon>Neisseriales</taxon>
        <taxon>Neisseriaceae</taxon>
        <taxon>Crenobacter</taxon>
    </lineage>
</organism>
<dbReference type="Proteomes" id="UP000482578">
    <property type="component" value="Unassembled WGS sequence"/>
</dbReference>
<name>A0A6B2KUT2_9NEIS</name>
<sequence>MADDIYAKIRAAAQELLAEGVWPTVVEVRERLGTGSNTTINNTLKAWRKDFLARAAAANRRPEWPAALGAAFDAVWQQACQHAEDALAEARREAFAERDTLAAACTALEAEKAAEAQRVAALRLDLAATHQELAQAKTQAVLLSDELATLRTQLAALGAERDAATRRLADAQADAQARLAERDTQAKAELAHARETAERREALAYERLEGLRIRLYEQVEDERRRMQEEKSAAEDALRLIRREHSRLSDEWRERLAEREREIGRLDGQLLAAQQAGGEARSEAETARLALAALQVAWQQLPASMTALAAAQEEVAGVPVGVLAGLVEAAQQGLLTPPVAASGA</sequence>
<keyword evidence="4" id="KW-1185">Reference proteome</keyword>
<evidence type="ECO:0000313" key="3">
    <source>
        <dbReference type="EMBL" id="NDV13717.1"/>
    </source>
</evidence>